<reference evidence="3 4" key="1">
    <citation type="submission" date="2024-02" db="EMBL/GenBank/DDBJ databases">
        <authorList>
            <person name="Vignale AGUSTIN F."/>
            <person name="Sosa J E."/>
            <person name="Modenutti C."/>
        </authorList>
    </citation>
    <scope>NUCLEOTIDE SEQUENCE [LARGE SCALE GENOMIC DNA]</scope>
</reference>
<keyword evidence="4" id="KW-1185">Reference proteome</keyword>
<dbReference type="Proteomes" id="UP001642360">
    <property type="component" value="Unassembled WGS sequence"/>
</dbReference>
<feature type="transmembrane region" description="Helical" evidence="2">
    <location>
        <begin position="6"/>
        <end position="27"/>
    </location>
</feature>
<comment type="caution">
    <text evidence="3">The sequence shown here is derived from an EMBL/GenBank/DDBJ whole genome shotgun (WGS) entry which is preliminary data.</text>
</comment>
<feature type="region of interest" description="Disordered" evidence="1">
    <location>
        <begin position="86"/>
        <end position="105"/>
    </location>
</feature>
<feature type="non-terminal residue" evidence="3">
    <location>
        <position position="1"/>
    </location>
</feature>
<evidence type="ECO:0000256" key="1">
    <source>
        <dbReference type="SAM" id="MobiDB-lite"/>
    </source>
</evidence>
<organism evidence="3 4">
    <name type="scientific">Ilex paraguariensis</name>
    <name type="common">yerba mate</name>
    <dbReference type="NCBI Taxonomy" id="185542"/>
    <lineage>
        <taxon>Eukaryota</taxon>
        <taxon>Viridiplantae</taxon>
        <taxon>Streptophyta</taxon>
        <taxon>Embryophyta</taxon>
        <taxon>Tracheophyta</taxon>
        <taxon>Spermatophyta</taxon>
        <taxon>Magnoliopsida</taxon>
        <taxon>eudicotyledons</taxon>
        <taxon>Gunneridae</taxon>
        <taxon>Pentapetalae</taxon>
        <taxon>asterids</taxon>
        <taxon>campanulids</taxon>
        <taxon>Aquifoliales</taxon>
        <taxon>Aquifoliaceae</taxon>
        <taxon>Ilex</taxon>
    </lineage>
</organism>
<protein>
    <recommendedName>
        <fullName evidence="5">Secreted protein</fullName>
    </recommendedName>
</protein>
<evidence type="ECO:0000313" key="3">
    <source>
        <dbReference type="EMBL" id="CAK9149093.1"/>
    </source>
</evidence>
<keyword evidence="2" id="KW-0472">Membrane</keyword>
<name>A0ABC8RWL7_9AQUA</name>
<evidence type="ECO:0000313" key="4">
    <source>
        <dbReference type="Proteomes" id="UP001642360"/>
    </source>
</evidence>
<gene>
    <name evidence="3" type="ORF">ILEXP_LOCUS17119</name>
</gene>
<keyword evidence="2" id="KW-0812">Transmembrane</keyword>
<dbReference type="EMBL" id="CAUOFW020001836">
    <property type="protein sequence ID" value="CAK9149093.1"/>
    <property type="molecule type" value="Genomic_DNA"/>
</dbReference>
<dbReference type="AlphaFoldDB" id="A0ABC8RWL7"/>
<sequence length="105" mass="10991">GGLVQVTLAHHILLFNALPVSIVLLFLSPLSTSTTRACQCPLCCLVLMGGGGLGSVPVGGGALGPGCFIWAKNIKNVPRAQLAKMNSTTLQKHEKKHKSTYPSKP</sequence>
<evidence type="ECO:0008006" key="5">
    <source>
        <dbReference type="Google" id="ProtNLM"/>
    </source>
</evidence>
<keyword evidence="2" id="KW-1133">Transmembrane helix</keyword>
<accession>A0ABC8RWL7</accession>
<proteinExistence type="predicted"/>
<evidence type="ECO:0000256" key="2">
    <source>
        <dbReference type="SAM" id="Phobius"/>
    </source>
</evidence>